<feature type="coiled-coil region" evidence="9">
    <location>
        <begin position="83"/>
        <end position="110"/>
    </location>
</feature>
<dbReference type="EMBL" id="CATQJL010000326">
    <property type="protein sequence ID" value="CAJ0609023.1"/>
    <property type="molecule type" value="Genomic_DNA"/>
</dbReference>
<keyword evidence="5" id="KW-0653">Protein transport</keyword>
<keyword evidence="11" id="KW-1185">Reference proteome</keyword>
<dbReference type="PANTHER" id="PTHR21443:SF0">
    <property type="entry name" value="CONSERVED OLIGOMERIC GOLGI COMPLEX SUBUNIT 7"/>
    <property type="match status" value="1"/>
</dbReference>
<proteinExistence type="inferred from homology"/>
<dbReference type="GO" id="GO:0006890">
    <property type="term" value="P:retrograde vesicle-mediated transport, Golgi to endoplasmic reticulum"/>
    <property type="evidence" value="ECO:0007669"/>
    <property type="project" value="TreeGrafter"/>
</dbReference>
<dbReference type="PANTHER" id="PTHR21443">
    <property type="entry name" value="CONSERVED OLIGOMERIC GOLGI COMPLEX COMPONENT 7"/>
    <property type="match status" value="1"/>
</dbReference>
<keyword evidence="6" id="KW-0333">Golgi apparatus</keyword>
<dbReference type="AlphaFoldDB" id="A0AA36HFL3"/>
<keyword evidence="4" id="KW-0813">Transport</keyword>
<dbReference type="GO" id="GO:0006886">
    <property type="term" value="P:intracellular protein transport"/>
    <property type="evidence" value="ECO:0007669"/>
    <property type="project" value="InterPro"/>
</dbReference>
<keyword evidence="9" id="KW-0175">Coiled coil</keyword>
<comment type="similarity">
    <text evidence="2">Belongs to the COG7 family.</text>
</comment>
<reference evidence="10" key="1">
    <citation type="submission" date="2023-07" db="EMBL/GenBank/DDBJ databases">
        <authorList>
            <consortium name="CYATHOMIX"/>
        </authorList>
    </citation>
    <scope>NUCLEOTIDE SEQUENCE</scope>
    <source>
        <strain evidence="10">N/A</strain>
    </source>
</reference>
<evidence type="ECO:0000256" key="7">
    <source>
        <dbReference type="ARBA" id="ARBA00023136"/>
    </source>
</evidence>
<evidence type="ECO:0000256" key="9">
    <source>
        <dbReference type="SAM" id="Coils"/>
    </source>
</evidence>
<evidence type="ECO:0000256" key="5">
    <source>
        <dbReference type="ARBA" id="ARBA00022927"/>
    </source>
</evidence>
<evidence type="ECO:0000256" key="2">
    <source>
        <dbReference type="ARBA" id="ARBA00005831"/>
    </source>
</evidence>
<sequence length="661" mass="75317">MEVDVHRYSQPGNSKEAYLATCTLPCVDTSSTESFYGSASYLDLRRKFLKPYDHCWNIFLTWSGSQMKSAQNHKHCCDTFAKLEKTKSSIEEARVKYENMNDMIRTLEQLRCSLEQHIRMVRLNESSFGGASSVLEYDSAKSRTNNLINVIKARSQWDRAMEYLQEEGRDDQQKMYECLADMQNSQETLANFLSNGFDTKEFEEVKDRFLAWQSTALIFAIQQADFDKLTEIQQTYESLGRKDEFISIFRRVSINRLREFKAEFSSVQLIIDALYKELEFVFTHHHKVLRRFLNDDAASTVLSEAIQQGLSEINLTESFANLLSSDENPIESLQKVSQFLASRSDATMAGLTTTSQQLKAKIIEDLADPFRSALLSYILSKINALDLNSGSFRARVESLKTAIAELLHLLTDVFVHSEALFGHDVKNVVQQPIDKGLENFLAKLKSWEYWSDSQRRPRSLEDIITVCSASGQLVYGLQEFKAMVTNVEPSLSPNIKSALKWNRGVCDNVIKTANDKVVVKMKAKMEEIKTTVTKGPPMSNLPAFSTPPHEYITTVGQELLQLFHLWEQFFLDDNVVQSFYIALKKKFEGDDLFKKTVSDVANNVITEFVSSIGDPGTLSKEVARQFHADTVFLKDAFEDLRTGNVEQLTALEAQLESRYAQ</sequence>
<dbReference type="Proteomes" id="UP001176961">
    <property type="component" value="Unassembled WGS sequence"/>
</dbReference>
<comment type="caution">
    <text evidence="10">The sequence shown here is derived from an EMBL/GenBank/DDBJ whole genome shotgun (WGS) entry which is preliminary data.</text>
</comment>
<accession>A0AA36HFL3</accession>
<protein>
    <recommendedName>
        <fullName evidence="3">Conserved oligomeric Golgi complex subunit 7</fullName>
    </recommendedName>
    <alternativeName>
        <fullName evidence="8">Component of oligomeric Golgi complex 7</fullName>
    </alternativeName>
</protein>
<dbReference type="GO" id="GO:0007030">
    <property type="term" value="P:Golgi organization"/>
    <property type="evidence" value="ECO:0007669"/>
    <property type="project" value="TreeGrafter"/>
</dbReference>
<evidence type="ECO:0000256" key="6">
    <source>
        <dbReference type="ARBA" id="ARBA00023034"/>
    </source>
</evidence>
<evidence type="ECO:0000256" key="1">
    <source>
        <dbReference type="ARBA" id="ARBA00004395"/>
    </source>
</evidence>
<evidence type="ECO:0000256" key="4">
    <source>
        <dbReference type="ARBA" id="ARBA00022448"/>
    </source>
</evidence>
<evidence type="ECO:0000313" key="10">
    <source>
        <dbReference type="EMBL" id="CAJ0609023.1"/>
    </source>
</evidence>
<dbReference type="GO" id="GO:0000139">
    <property type="term" value="C:Golgi membrane"/>
    <property type="evidence" value="ECO:0007669"/>
    <property type="project" value="UniProtKB-SubCell"/>
</dbReference>
<comment type="subcellular location">
    <subcellularLocation>
        <location evidence="1">Golgi apparatus membrane</location>
        <topology evidence="1">Peripheral membrane protein</topology>
    </subcellularLocation>
</comment>
<evidence type="ECO:0000256" key="3">
    <source>
        <dbReference type="ARBA" id="ARBA00020984"/>
    </source>
</evidence>
<dbReference type="GO" id="GO:0017119">
    <property type="term" value="C:Golgi transport complex"/>
    <property type="evidence" value="ECO:0007669"/>
    <property type="project" value="InterPro"/>
</dbReference>
<organism evidence="10 11">
    <name type="scientific">Cylicocyclus nassatus</name>
    <name type="common">Nematode worm</name>
    <dbReference type="NCBI Taxonomy" id="53992"/>
    <lineage>
        <taxon>Eukaryota</taxon>
        <taxon>Metazoa</taxon>
        <taxon>Ecdysozoa</taxon>
        <taxon>Nematoda</taxon>
        <taxon>Chromadorea</taxon>
        <taxon>Rhabditida</taxon>
        <taxon>Rhabditina</taxon>
        <taxon>Rhabditomorpha</taxon>
        <taxon>Strongyloidea</taxon>
        <taxon>Strongylidae</taxon>
        <taxon>Cylicocyclus</taxon>
    </lineage>
</organism>
<gene>
    <name evidence="10" type="ORF">CYNAS_LOCUS21006</name>
</gene>
<evidence type="ECO:0000313" key="11">
    <source>
        <dbReference type="Proteomes" id="UP001176961"/>
    </source>
</evidence>
<dbReference type="InterPro" id="IPR019335">
    <property type="entry name" value="COG7"/>
</dbReference>
<evidence type="ECO:0000256" key="8">
    <source>
        <dbReference type="ARBA" id="ARBA00031345"/>
    </source>
</evidence>
<keyword evidence="7" id="KW-0472">Membrane</keyword>
<name>A0AA36HFL3_CYLNA</name>